<dbReference type="GO" id="GO:0046872">
    <property type="term" value="F:metal ion binding"/>
    <property type="evidence" value="ECO:0007669"/>
    <property type="project" value="UniProtKB-KW"/>
</dbReference>
<keyword evidence="4 5" id="KW-0408">Iron</keyword>
<keyword evidence="7" id="KW-1185">Reference proteome</keyword>
<dbReference type="PANTHER" id="PTHR10543">
    <property type="entry name" value="BETA-CAROTENE DIOXYGENASE"/>
    <property type="match status" value="1"/>
</dbReference>
<organism evidence="6 7">
    <name type="scientific">Polarella glacialis</name>
    <name type="common">Dinoflagellate</name>
    <dbReference type="NCBI Taxonomy" id="89957"/>
    <lineage>
        <taxon>Eukaryota</taxon>
        <taxon>Sar</taxon>
        <taxon>Alveolata</taxon>
        <taxon>Dinophyceae</taxon>
        <taxon>Suessiales</taxon>
        <taxon>Suessiaceae</taxon>
        <taxon>Polarella</taxon>
    </lineage>
</organism>
<keyword evidence="2 5" id="KW-0479">Metal-binding</keyword>
<reference evidence="6" key="1">
    <citation type="submission" date="2021-02" db="EMBL/GenBank/DDBJ databases">
        <authorList>
            <person name="Dougan E. K."/>
            <person name="Rhodes N."/>
            <person name="Thang M."/>
            <person name="Chan C."/>
        </authorList>
    </citation>
    <scope>NUCLEOTIDE SEQUENCE</scope>
</reference>
<evidence type="ECO:0000256" key="2">
    <source>
        <dbReference type="ARBA" id="ARBA00022723"/>
    </source>
</evidence>
<sequence>AQAGYHPVTFVQPTSVDCLCDLWGNKALFPEYCPCQRREKIAELTLPSGRSPSYMHAFGVTERYVVLVATPLYMDLPAVMQGKGLAEGGLLMPVEDHALFQVVDKTSGKLVKEYKVPGFLFGHVVNAFEDGPSGDIVIDVTFKTMESRSFFEYFKTVHLGNMIDRDLASKGTIMRYKLHPEDGTVETSYTLPNEPSCDIEVPRMHPARVGKPYCVFWGVQFGSNATLGFASFAVVKRNWCTGEQITSQKTGHFPAEHEFVPKYPDGKQGAEDEGTLVGIVFDSIQGESHVQVLDAQTLEKIAEAPLGIKVPFPVHASFFPSAAPSAANPTSLETLI</sequence>
<feature type="binding site" evidence="5">
    <location>
        <position position="123"/>
    </location>
    <ligand>
        <name>Fe cation</name>
        <dbReference type="ChEBI" id="CHEBI:24875"/>
        <note>catalytic</note>
    </ligand>
</feature>
<dbReference type="OMA" id="MENPRIN"/>
<accession>A0A813DY81</accession>
<name>A0A813DY81_POLGL</name>
<comment type="similarity">
    <text evidence="1">Belongs to the carotenoid oxygenase family.</text>
</comment>
<evidence type="ECO:0000256" key="1">
    <source>
        <dbReference type="ARBA" id="ARBA00006787"/>
    </source>
</evidence>
<dbReference type="InterPro" id="IPR004294">
    <property type="entry name" value="Carotenoid_Oase"/>
</dbReference>
<dbReference type="Pfam" id="PF03055">
    <property type="entry name" value="RPE65"/>
    <property type="match status" value="1"/>
</dbReference>
<comment type="caution">
    <text evidence="6">The sequence shown here is derived from an EMBL/GenBank/DDBJ whole genome shotgun (WGS) entry which is preliminary data.</text>
</comment>
<proteinExistence type="inferred from homology"/>
<feature type="binding site" evidence="5">
    <location>
        <position position="56"/>
    </location>
    <ligand>
        <name>Fe cation</name>
        <dbReference type="ChEBI" id="CHEBI:24875"/>
        <note>catalytic</note>
    </ligand>
</feature>
<dbReference type="OrthoDB" id="1069523at2759"/>
<evidence type="ECO:0000256" key="4">
    <source>
        <dbReference type="ARBA" id="ARBA00023004"/>
    </source>
</evidence>
<dbReference type="EMBL" id="CAJNNV010004886">
    <property type="protein sequence ID" value="CAE8591364.1"/>
    <property type="molecule type" value="Genomic_DNA"/>
</dbReference>
<evidence type="ECO:0000256" key="3">
    <source>
        <dbReference type="ARBA" id="ARBA00023002"/>
    </source>
</evidence>
<evidence type="ECO:0000256" key="5">
    <source>
        <dbReference type="PIRSR" id="PIRSR604294-1"/>
    </source>
</evidence>
<feature type="non-terminal residue" evidence="6">
    <location>
        <position position="1"/>
    </location>
</feature>
<dbReference type="GO" id="GO:0016121">
    <property type="term" value="P:carotene catabolic process"/>
    <property type="evidence" value="ECO:0007669"/>
    <property type="project" value="TreeGrafter"/>
</dbReference>
<dbReference type="Proteomes" id="UP000654075">
    <property type="component" value="Unassembled WGS sequence"/>
</dbReference>
<feature type="binding site" evidence="5">
    <location>
        <position position="315"/>
    </location>
    <ligand>
        <name>Fe cation</name>
        <dbReference type="ChEBI" id="CHEBI:24875"/>
        <note>catalytic</note>
    </ligand>
</feature>
<protein>
    <submittedName>
        <fullName evidence="6">Uncharacterized protein</fullName>
    </submittedName>
</protein>
<gene>
    <name evidence="6" type="ORF">PGLA1383_LOCUS10037</name>
</gene>
<keyword evidence="3" id="KW-0560">Oxidoreductase</keyword>
<dbReference type="AlphaFoldDB" id="A0A813DY81"/>
<dbReference type="GO" id="GO:0010436">
    <property type="term" value="F:carotenoid dioxygenase activity"/>
    <property type="evidence" value="ECO:0007669"/>
    <property type="project" value="TreeGrafter"/>
</dbReference>
<evidence type="ECO:0000313" key="7">
    <source>
        <dbReference type="Proteomes" id="UP000654075"/>
    </source>
</evidence>
<comment type="cofactor">
    <cofactor evidence="5">
        <name>Fe(2+)</name>
        <dbReference type="ChEBI" id="CHEBI:29033"/>
    </cofactor>
    <text evidence="5">Binds 1 Fe(2+) ion per subunit.</text>
</comment>
<evidence type="ECO:0000313" key="6">
    <source>
        <dbReference type="EMBL" id="CAE8591364.1"/>
    </source>
</evidence>
<dbReference type="PANTHER" id="PTHR10543:SF24">
    <property type="entry name" value="CAROTENOID ISOMEROOXYGENASE"/>
    <property type="match status" value="1"/>
</dbReference>